<dbReference type="GO" id="GO:0005509">
    <property type="term" value="F:calcium ion binding"/>
    <property type="evidence" value="ECO:0007669"/>
    <property type="project" value="InterPro"/>
</dbReference>
<sequence length="100" mass="11166">MKTRPIAIFIAWLFLVLGVNALPIPAAEPVRFPSFSEIDKNRDGYISIAEAKTVHGLQVYLSTLDQNSDSRLSREEYESLKVLAPDRAEPTPFPPPESQP</sequence>
<evidence type="ECO:0000313" key="2">
    <source>
        <dbReference type="EMBL" id="BBA32686.1"/>
    </source>
</evidence>
<dbReference type="Gene3D" id="1.10.238.10">
    <property type="entry name" value="EF-hand"/>
    <property type="match status" value="1"/>
</dbReference>
<dbReference type="EMBL" id="AP017928">
    <property type="protein sequence ID" value="BBA32686.1"/>
    <property type="molecule type" value="Genomic_DNA"/>
</dbReference>
<dbReference type="Pfam" id="PF13202">
    <property type="entry name" value="EF-hand_5"/>
    <property type="match status" value="1"/>
</dbReference>
<evidence type="ECO:0000259" key="1">
    <source>
        <dbReference type="Pfam" id="PF13202"/>
    </source>
</evidence>
<dbReference type="InterPro" id="IPR011992">
    <property type="entry name" value="EF-hand-dom_pair"/>
</dbReference>
<name>A0A250KMA4_9GAMM</name>
<dbReference type="SUPFAM" id="SSF47473">
    <property type="entry name" value="EF-hand"/>
    <property type="match status" value="1"/>
</dbReference>
<dbReference type="Proteomes" id="UP000266313">
    <property type="component" value="Chromosome"/>
</dbReference>
<reference evidence="2 3" key="1">
    <citation type="submission" date="2016-12" db="EMBL/GenBank/DDBJ databases">
        <title>Genome sequencing of Methylocaldum marinum.</title>
        <authorList>
            <person name="Takeuchi M."/>
            <person name="Kamagata Y."/>
            <person name="Hiraoka S."/>
            <person name="Oshima K."/>
            <person name="Hattori M."/>
            <person name="Iwasaki W."/>
        </authorList>
    </citation>
    <scope>NUCLEOTIDE SEQUENCE [LARGE SCALE GENOMIC DNA]</scope>
    <source>
        <strain evidence="2 3">S8</strain>
    </source>
</reference>
<dbReference type="AlphaFoldDB" id="A0A250KMA4"/>
<gene>
    <name evidence="2" type="ORF">sS8_0721</name>
</gene>
<dbReference type="RefSeq" id="WP_119628434.1">
    <property type="nucleotide sequence ID" value="NZ_AP017928.1"/>
</dbReference>
<organism evidence="2 3">
    <name type="scientific">Methylocaldum marinum</name>
    <dbReference type="NCBI Taxonomy" id="1432792"/>
    <lineage>
        <taxon>Bacteria</taxon>
        <taxon>Pseudomonadati</taxon>
        <taxon>Pseudomonadota</taxon>
        <taxon>Gammaproteobacteria</taxon>
        <taxon>Methylococcales</taxon>
        <taxon>Methylococcaceae</taxon>
        <taxon>Methylocaldum</taxon>
    </lineage>
</organism>
<dbReference type="OrthoDB" id="6121358at2"/>
<keyword evidence="3" id="KW-1185">Reference proteome</keyword>
<feature type="domain" description="EF-hand" evidence="1">
    <location>
        <begin position="35"/>
        <end position="50"/>
    </location>
</feature>
<proteinExistence type="predicted"/>
<dbReference type="InterPro" id="IPR002048">
    <property type="entry name" value="EF_hand_dom"/>
</dbReference>
<dbReference type="KEGG" id="mmai:sS8_0721"/>
<evidence type="ECO:0000313" key="3">
    <source>
        <dbReference type="Proteomes" id="UP000266313"/>
    </source>
</evidence>
<protein>
    <submittedName>
        <fullName evidence="2">Putative orphan protein</fullName>
    </submittedName>
</protein>
<accession>A0A250KMA4</accession>